<dbReference type="EMBL" id="CYZK01000013">
    <property type="protein sequence ID" value="CUO42112.1"/>
    <property type="molecule type" value="Genomic_DNA"/>
</dbReference>
<organism evidence="1 2">
    <name type="scientific">Coprococcus comes</name>
    <dbReference type="NCBI Taxonomy" id="410072"/>
    <lineage>
        <taxon>Bacteria</taxon>
        <taxon>Bacillati</taxon>
        <taxon>Bacillota</taxon>
        <taxon>Clostridia</taxon>
        <taxon>Lachnospirales</taxon>
        <taxon>Lachnospiraceae</taxon>
        <taxon>Coprococcus</taxon>
    </lineage>
</organism>
<name>A0A174EVG6_9FIRM</name>
<dbReference type="PaxDb" id="410072-ERS852525_00187"/>
<evidence type="ECO:0000313" key="1">
    <source>
        <dbReference type="EMBL" id="CUO42112.1"/>
    </source>
</evidence>
<sequence>MGTSKGYIAPTTSHWSTAKRAVTAFINNRDFDSKAKAASKYATAMKTDMSTGGSFQSAAARTLGFAQKVASGGLDNALREYNREDLIGKPSEVVWTELLHEFTNSGASVEDNMAADALSQAMDNLEIEDIADIGNVSVDILLKEMLKEYIKENFDFRYEEKISKGKTPAQTSAILNDMHEYIENSIDGDLNLDNLKSVDFSNMGTSQIVEDALRDALSVFEKYYGEE</sequence>
<reference evidence="1 2" key="1">
    <citation type="submission" date="2015-09" db="EMBL/GenBank/DDBJ databases">
        <authorList>
            <consortium name="Pathogen Informatics"/>
        </authorList>
    </citation>
    <scope>NUCLEOTIDE SEQUENCE [LARGE SCALE GENOMIC DNA]</scope>
    <source>
        <strain evidence="1 2">2789STDY5834866</strain>
    </source>
</reference>
<dbReference type="STRING" id="410072.ERS852525_00187"/>
<accession>A0A174EVG6</accession>
<proteinExistence type="predicted"/>
<dbReference type="RefSeq" id="WP_055220276.1">
    <property type="nucleotide sequence ID" value="NZ_CAXSNH010000005.1"/>
</dbReference>
<gene>
    <name evidence="1" type="ORF">ERS852481_02035</name>
</gene>
<protein>
    <submittedName>
        <fullName evidence="1">Uncharacterized protein</fullName>
    </submittedName>
</protein>
<evidence type="ECO:0000313" key="2">
    <source>
        <dbReference type="Proteomes" id="UP000095362"/>
    </source>
</evidence>
<dbReference type="Proteomes" id="UP000095362">
    <property type="component" value="Unassembled WGS sequence"/>
</dbReference>
<dbReference type="AlphaFoldDB" id="A0A174EVG6"/>